<evidence type="ECO:0000256" key="3">
    <source>
        <dbReference type="ARBA" id="ARBA00022517"/>
    </source>
</evidence>
<keyword evidence="4" id="KW-0699">rRNA-binding</keyword>
<gene>
    <name evidence="13" type="ORF">CNMCM6805_005255</name>
</gene>
<organism evidence="13 14">
    <name type="scientific">Aspergillus fumigatiaffinis</name>
    <dbReference type="NCBI Taxonomy" id="340414"/>
    <lineage>
        <taxon>Eukaryota</taxon>
        <taxon>Fungi</taxon>
        <taxon>Dikarya</taxon>
        <taxon>Ascomycota</taxon>
        <taxon>Pezizomycotina</taxon>
        <taxon>Eurotiomycetes</taxon>
        <taxon>Eurotiomycetidae</taxon>
        <taxon>Eurotiales</taxon>
        <taxon>Aspergillaceae</taxon>
        <taxon>Aspergillus</taxon>
        <taxon>Aspergillus subgen. Fumigati</taxon>
    </lineage>
</organism>
<dbReference type="GO" id="GO:0006364">
    <property type="term" value="P:rRNA processing"/>
    <property type="evidence" value="ECO:0007669"/>
    <property type="project" value="TreeGrafter"/>
</dbReference>
<dbReference type="Proteomes" id="UP000653565">
    <property type="component" value="Unassembled WGS sequence"/>
</dbReference>
<dbReference type="CDD" id="cd00165">
    <property type="entry name" value="S4"/>
    <property type="match status" value="1"/>
</dbReference>
<comment type="subcellular location">
    <subcellularLocation>
        <location evidence="1">Nucleus</location>
        <location evidence="1">Nucleolus</location>
    </subcellularLocation>
</comment>
<evidence type="ECO:0000256" key="8">
    <source>
        <dbReference type="ARBA" id="ARBA00069727"/>
    </source>
</evidence>
<keyword evidence="3" id="KW-0690">Ribosome biogenesis</keyword>
<comment type="similarity">
    <text evidence="2">Belongs to the universal ribosomal protein uS4 family.</text>
</comment>
<evidence type="ECO:0000313" key="14">
    <source>
        <dbReference type="Proteomes" id="UP000653565"/>
    </source>
</evidence>
<dbReference type="InterPro" id="IPR036986">
    <property type="entry name" value="S4_RNA-bd_sf"/>
</dbReference>
<keyword evidence="7" id="KW-0687">Ribonucleoprotein</keyword>
<dbReference type="GO" id="GO:0030515">
    <property type="term" value="F:snoRNA binding"/>
    <property type="evidence" value="ECO:0007669"/>
    <property type="project" value="TreeGrafter"/>
</dbReference>
<sequence length="412" mass="47125">MPVLHTFAKTVYNHHAYYSYLSLKIPGNGNDDDFNWLVTSTDRNTADTFFRVLLENKELKLGSKKGRVIKIHELTRQSSRLWSIDCDDGDVGATLHFALSGKNDASNTAEDTVLHDLVGKIKIYWMGGRAGLQWRVIAQQTAVNVDDDWLSGYSFFIRRRGYPNSYWYHDANGTWLSNDKRTRLVVSITGAQVMAAKIPLIASDKIVISTIGPGGELQPIKIRKSGSWTEERTFSLLRKVDFINYKSDGGHREHQIRQRYHLQNDTDYKSYNALAGSLRQLAHKLSQLDPDSDPLRKKLESEVLDKLWRMGLLKQSREQGAGLSRVEREVTVSAFCRRRLAVIMVRTGMVETIKAAVTYIEQGHVRCGPEVVTDPAYLVTRNMEDHITWVDSSKIKRNIMRYRDNLDDFELL</sequence>
<evidence type="ECO:0000256" key="7">
    <source>
        <dbReference type="ARBA" id="ARBA00023274"/>
    </source>
</evidence>
<dbReference type="InterPro" id="IPR002942">
    <property type="entry name" value="S4_RNA-bd"/>
</dbReference>
<dbReference type="FunFam" id="3.10.290.10:FF:000006">
    <property type="entry name" value="U3 small nucleolar ribonucleoprotein IMP3"/>
    <property type="match status" value="1"/>
</dbReference>
<dbReference type="Pfam" id="PF00163">
    <property type="entry name" value="Ribosomal_S4"/>
    <property type="match status" value="1"/>
</dbReference>
<reference evidence="13" key="2">
    <citation type="submission" date="2020-04" db="EMBL/GenBank/DDBJ databases">
        <authorList>
            <person name="Santos R.A.C."/>
            <person name="Steenwyk J.L."/>
            <person name="Rivero-Menendez O."/>
            <person name="Mead M.E."/>
            <person name="Silva L.P."/>
            <person name="Bastos R.W."/>
            <person name="Alastruey-Izquierdo A."/>
            <person name="Goldman G.H."/>
            <person name="Rokas A."/>
        </authorList>
    </citation>
    <scope>NUCLEOTIDE SEQUENCE</scope>
    <source>
        <strain evidence="13">CNM-CM6805</strain>
    </source>
</reference>
<evidence type="ECO:0000256" key="5">
    <source>
        <dbReference type="ARBA" id="ARBA00022884"/>
    </source>
</evidence>
<evidence type="ECO:0000256" key="1">
    <source>
        <dbReference type="ARBA" id="ARBA00004604"/>
    </source>
</evidence>
<reference evidence="13" key="1">
    <citation type="journal article" date="2020" name="bioRxiv">
        <title>Genomic and phenotypic heterogeneity of clinical isolates of the human pathogens Aspergillus fumigatus, Aspergillus lentulus and Aspergillus fumigatiaffinis.</title>
        <authorList>
            <person name="dos Santos R.A.C."/>
            <person name="Steenwyk J.L."/>
            <person name="Rivero-Menendez O."/>
            <person name="Mead M.E."/>
            <person name="Silva L.P."/>
            <person name="Bastos R.W."/>
            <person name="Alastruey-Izquierdo A."/>
            <person name="Goldman G.H."/>
            <person name="Rokas A."/>
        </authorList>
    </citation>
    <scope>NUCLEOTIDE SEQUENCE</scope>
    <source>
        <strain evidence="13">CNM-CM6805</strain>
    </source>
</reference>
<evidence type="ECO:0000256" key="10">
    <source>
        <dbReference type="PROSITE-ProRule" id="PRU00182"/>
    </source>
</evidence>
<dbReference type="GO" id="GO:0032040">
    <property type="term" value="C:small-subunit processome"/>
    <property type="evidence" value="ECO:0007669"/>
    <property type="project" value="TreeGrafter"/>
</dbReference>
<dbReference type="SUPFAM" id="SSF55174">
    <property type="entry name" value="Alpha-L RNA-binding motif"/>
    <property type="match status" value="1"/>
</dbReference>
<name>A0A8H4HC58_9EURO</name>
<accession>A0A8H4HC58</accession>
<dbReference type="PANTHER" id="PTHR11831:SF1">
    <property type="entry name" value="U3 SMALL NUCLEOLAR RIBONUCLEOPROTEIN PROTEIN IMP3"/>
    <property type="match status" value="1"/>
</dbReference>
<dbReference type="Pfam" id="PF01479">
    <property type="entry name" value="S4"/>
    <property type="match status" value="1"/>
</dbReference>
<dbReference type="InterPro" id="IPR022801">
    <property type="entry name" value="Ribosomal_uS4"/>
</dbReference>
<evidence type="ECO:0000259" key="12">
    <source>
        <dbReference type="SMART" id="SM01390"/>
    </source>
</evidence>
<comment type="caution">
    <text evidence="13">The sequence shown here is derived from an EMBL/GenBank/DDBJ whole genome shotgun (WGS) entry which is preliminary data.</text>
</comment>
<dbReference type="PANTHER" id="PTHR11831">
    <property type="entry name" value="30S 40S RIBOSOMAL PROTEIN"/>
    <property type="match status" value="1"/>
</dbReference>
<feature type="domain" description="RNA-binding S4" evidence="11">
    <location>
        <begin position="338"/>
        <end position="400"/>
    </location>
</feature>
<evidence type="ECO:0000256" key="9">
    <source>
        <dbReference type="ARBA" id="ARBA00072223"/>
    </source>
</evidence>
<keyword evidence="14" id="KW-1185">Reference proteome</keyword>
<dbReference type="SMART" id="SM01390">
    <property type="entry name" value="Ribosomal_S4"/>
    <property type="match status" value="1"/>
</dbReference>
<dbReference type="GO" id="GO:0042274">
    <property type="term" value="P:ribosomal small subunit biogenesis"/>
    <property type="evidence" value="ECO:0007669"/>
    <property type="project" value="TreeGrafter"/>
</dbReference>
<dbReference type="GO" id="GO:0019843">
    <property type="term" value="F:rRNA binding"/>
    <property type="evidence" value="ECO:0007669"/>
    <property type="project" value="UniProtKB-KW"/>
</dbReference>
<evidence type="ECO:0000256" key="2">
    <source>
        <dbReference type="ARBA" id="ARBA00007465"/>
    </source>
</evidence>
<dbReference type="Gene3D" id="3.10.290.10">
    <property type="entry name" value="RNA-binding S4 domain"/>
    <property type="match status" value="1"/>
</dbReference>
<evidence type="ECO:0000313" key="13">
    <source>
        <dbReference type="EMBL" id="KAF4240059.1"/>
    </source>
</evidence>
<dbReference type="AlphaFoldDB" id="A0A8H4HC58"/>
<dbReference type="PROSITE" id="PS50889">
    <property type="entry name" value="S4"/>
    <property type="match status" value="1"/>
</dbReference>
<dbReference type="SMART" id="SM00363">
    <property type="entry name" value="S4"/>
    <property type="match status" value="1"/>
</dbReference>
<evidence type="ECO:0000256" key="6">
    <source>
        <dbReference type="ARBA" id="ARBA00023242"/>
    </source>
</evidence>
<keyword evidence="5 10" id="KW-0694">RNA-binding</keyword>
<dbReference type="InterPro" id="IPR001912">
    <property type="entry name" value="Ribosomal_uS4_N"/>
</dbReference>
<dbReference type="EMBL" id="JAAAPX010000028">
    <property type="protein sequence ID" value="KAF4240059.1"/>
    <property type="molecule type" value="Genomic_DNA"/>
</dbReference>
<protein>
    <recommendedName>
        <fullName evidence="8">U3 small nucleolar ribonucleoprotein protein IMP3</fullName>
    </recommendedName>
    <alternativeName>
        <fullName evidence="9">U3 small nucleolar ribonucleoprotein protein imp3</fullName>
    </alternativeName>
</protein>
<dbReference type="GO" id="GO:0034457">
    <property type="term" value="C:Mpp10 complex"/>
    <property type="evidence" value="ECO:0007669"/>
    <property type="project" value="TreeGrafter"/>
</dbReference>
<evidence type="ECO:0000256" key="4">
    <source>
        <dbReference type="ARBA" id="ARBA00022730"/>
    </source>
</evidence>
<feature type="domain" description="Small ribosomal subunit protein uS4 N-terminal" evidence="12">
    <location>
        <begin position="231"/>
        <end position="337"/>
    </location>
</feature>
<proteinExistence type="inferred from homology"/>
<evidence type="ECO:0000259" key="11">
    <source>
        <dbReference type="SMART" id="SM00363"/>
    </source>
</evidence>
<keyword evidence="6" id="KW-0539">Nucleus</keyword>